<dbReference type="RefSeq" id="WP_093035216.1">
    <property type="nucleotide sequence ID" value="NZ_FOAG01000005.1"/>
</dbReference>
<evidence type="ECO:0000256" key="3">
    <source>
        <dbReference type="ARBA" id="ARBA00022448"/>
    </source>
</evidence>
<keyword evidence="4" id="KW-0472">Membrane</keyword>
<feature type="transmembrane region" description="Helical" evidence="4">
    <location>
        <begin position="36"/>
        <end position="60"/>
    </location>
</feature>
<comment type="subcellular location">
    <subcellularLocation>
        <location evidence="1">Cell inner membrane</location>
        <topology evidence="1">Multi-pass membrane protein</topology>
    </subcellularLocation>
</comment>
<keyword evidence="4" id="KW-0812">Transmembrane</keyword>
<proteinExistence type="inferred from homology"/>
<keyword evidence="3" id="KW-0813">Transport</keyword>
<dbReference type="GO" id="GO:0005886">
    <property type="term" value="C:plasma membrane"/>
    <property type="evidence" value="ECO:0007669"/>
    <property type="project" value="UniProtKB-SubCell"/>
</dbReference>
<dbReference type="GO" id="GO:0015920">
    <property type="term" value="P:lipopolysaccharide transport"/>
    <property type="evidence" value="ECO:0007669"/>
    <property type="project" value="TreeGrafter"/>
</dbReference>
<dbReference type="OrthoDB" id="7835223at2"/>
<dbReference type="AlphaFoldDB" id="A0A1H7PJQ4"/>
<evidence type="ECO:0000313" key="6">
    <source>
        <dbReference type="Proteomes" id="UP000199582"/>
    </source>
</evidence>
<dbReference type="Proteomes" id="UP000199582">
    <property type="component" value="Unassembled WGS sequence"/>
</dbReference>
<evidence type="ECO:0000313" key="5">
    <source>
        <dbReference type="EMBL" id="SEL35505.1"/>
    </source>
</evidence>
<dbReference type="PANTHER" id="PTHR30413:SF8">
    <property type="entry name" value="TRANSPORT PERMEASE PROTEIN"/>
    <property type="match status" value="1"/>
</dbReference>
<gene>
    <name evidence="5" type="ORF">SAMN05443999_1054</name>
</gene>
<feature type="transmembrane region" description="Helical" evidence="4">
    <location>
        <begin position="115"/>
        <end position="138"/>
    </location>
</feature>
<evidence type="ECO:0000256" key="2">
    <source>
        <dbReference type="ARBA" id="ARBA00007783"/>
    </source>
</evidence>
<comment type="similarity">
    <text evidence="2">Belongs to the ABC-2 integral membrane protein family.</text>
</comment>
<dbReference type="EMBL" id="FOAG01000005">
    <property type="protein sequence ID" value="SEL35505.1"/>
    <property type="molecule type" value="Genomic_DNA"/>
</dbReference>
<feature type="transmembrane region" description="Helical" evidence="4">
    <location>
        <begin position="242"/>
        <end position="260"/>
    </location>
</feature>
<feature type="transmembrane region" description="Helical" evidence="4">
    <location>
        <begin position="150"/>
        <end position="173"/>
    </location>
</feature>
<dbReference type="PANTHER" id="PTHR30413">
    <property type="entry name" value="INNER MEMBRANE TRANSPORT PERMEASE"/>
    <property type="match status" value="1"/>
</dbReference>
<name>A0A1H7PJQ4_9RHOB</name>
<feature type="transmembrane region" description="Helical" evidence="4">
    <location>
        <begin position="72"/>
        <end position="95"/>
    </location>
</feature>
<sequence length="273" mass="30460">MFKTARSKSSLHSAVRLTELIYHATVRNLRQGHGNAIIALGMNIMTAVIMVMAFYLMFTVLGIRGAKLRGDFLLFMMSGIFMYLTHIKALGAVLGAEGPSSPMMQHAPMNTIVSIAAGALGALYIQVLSMAVILFVYHVAVTPFDIHRPIAAFGMLLLAWFTGVGVGLVLLAVKPWFPNFVSIFSTIYQRANMIASGKMFVVNTLPPFMVNMFDWNPLFHIIDQTRGFVFINYFPQKTAIDYPIYVGICLLMIGMMGEFYTRQYASTSWNARR</sequence>
<dbReference type="STRING" id="1287727.SAMN05443999_1054"/>
<keyword evidence="4" id="KW-1133">Transmembrane helix</keyword>
<evidence type="ECO:0000256" key="4">
    <source>
        <dbReference type="SAM" id="Phobius"/>
    </source>
</evidence>
<keyword evidence="6" id="KW-1185">Reference proteome</keyword>
<reference evidence="5 6" key="1">
    <citation type="submission" date="2016-10" db="EMBL/GenBank/DDBJ databases">
        <authorList>
            <person name="de Groot N.N."/>
        </authorList>
    </citation>
    <scope>NUCLEOTIDE SEQUENCE [LARGE SCALE GENOMIC DNA]</scope>
    <source>
        <strain evidence="5 6">DSM 100674</strain>
    </source>
</reference>
<evidence type="ECO:0000256" key="1">
    <source>
        <dbReference type="ARBA" id="ARBA00004429"/>
    </source>
</evidence>
<organism evidence="5 6">
    <name type="scientific">Roseovarius azorensis</name>
    <dbReference type="NCBI Taxonomy" id="1287727"/>
    <lineage>
        <taxon>Bacteria</taxon>
        <taxon>Pseudomonadati</taxon>
        <taxon>Pseudomonadota</taxon>
        <taxon>Alphaproteobacteria</taxon>
        <taxon>Rhodobacterales</taxon>
        <taxon>Roseobacteraceae</taxon>
        <taxon>Roseovarius</taxon>
    </lineage>
</organism>
<accession>A0A1H7PJQ4</accession>
<protein>
    <submittedName>
        <fullName evidence="5">ABC-type polysaccharide/polyol phosphate export permease</fullName>
    </submittedName>
</protein>